<dbReference type="EMBL" id="KZ679012">
    <property type="protein sequence ID" value="PSS16958.1"/>
    <property type="molecule type" value="Genomic_DNA"/>
</dbReference>
<dbReference type="Gene3D" id="1.10.530.10">
    <property type="match status" value="1"/>
</dbReference>
<protein>
    <recommendedName>
        <fullName evidence="5">Carbohydrate-binding module family 50 protein</fullName>
    </recommendedName>
</protein>
<sequence>MFVLPLILAAGSLSTLTSGAPVSPFSGLLRRAASSHSLQGRAPSDPTSYTVYGGSGEVSDGWPDQSDWFPSLDAMFTANLPVLKDSCTQFGVPNNSDDEIDAIKSGIQSVASSSGVDARFILAILMQESNGCVRAPTTNYGVVNPGLMQSHDGSGSCNDGSVLNPCPPSQITQMIEDGTTGTASGDGLKQCLSKAGATDVSTYYKAARIYNSGSIAASGNLGQGIATHCYSSDIANRLTNWASGPSQCDPSTIGNLDGSSGGSASSSSSSSSPTASSTSTSSTSTSSTSTSSTSTGSTPTFSPPFPPPFSPTFSPTFLPTFLPTPTIGPAAASPTTEGGGIFAGTSVSVATESASLPTTPVVTIATPTASPTASAAATSTGPSVPLGTGTTTSGAAFAPGSPCPTDGEWNCISATTFQQCGSGTWSVVQQVAAGTQCTVGQSSAIKISAAVSRRRRSLGQLSHAHAIKHVRNEVS</sequence>
<dbReference type="RefSeq" id="XP_024720466.1">
    <property type="nucleotide sequence ID" value="XM_024864188.1"/>
</dbReference>
<evidence type="ECO:0000256" key="1">
    <source>
        <dbReference type="SAM" id="MobiDB-lite"/>
    </source>
</evidence>
<evidence type="ECO:0000313" key="3">
    <source>
        <dbReference type="EMBL" id="PSS16958.1"/>
    </source>
</evidence>
<proteinExistence type="predicted"/>
<gene>
    <name evidence="3" type="ORF">M430DRAFT_19925</name>
</gene>
<dbReference type="OrthoDB" id="1193027at2759"/>
<dbReference type="Proteomes" id="UP000241818">
    <property type="component" value="Unassembled WGS sequence"/>
</dbReference>
<feature type="region of interest" description="Disordered" evidence="1">
    <location>
        <begin position="369"/>
        <end position="400"/>
    </location>
</feature>
<dbReference type="InParanoid" id="A0A2T3B0M7"/>
<accession>A0A2T3B0M7</accession>
<dbReference type="GeneID" id="36572269"/>
<feature type="signal peptide" evidence="2">
    <location>
        <begin position="1"/>
        <end position="19"/>
    </location>
</feature>
<feature type="chain" id="PRO_5015599772" description="Carbohydrate-binding module family 50 protein" evidence="2">
    <location>
        <begin position="20"/>
        <end position="475"/>
    </location>
</feature>
<keyword evidence="4" id="KW-1185">Reference proteome</keyword>
<dbReference type="InterPro" id="IPR023346">
    <property type="entry name" value="Lysozyme-like_dom_sf"/>
</dbReference>
<evidence type="ECO:0008006" key="5">
    <source>
        <dbReference type="Google" id="ProtNLM"/>
    </source>
</evidence>
<feature type="compositionally biased region" description="Low complexity" evidence="1">
    <location>
        <begin position="262"/>
        <end position="300"/>
    </location>
</feature>
<dbReference type="PANTHER" id="PTHR36182:SF2">
    <property type="entry name" value="LYTIC POLYSACCHARIDE MONOOXYGENASE"/>
    <property type="match status" value="1"/>
</dbReference>
<reference evidence="3 4" key="1">
    <citation type="journal article" date="2018" name="New Phytol.">
        <title>Comparative genomics and transcriptomics depict ericoid mycorrhizal fungi as versatile saprotrophs and plant mutualists.</title>
        <authorList>
            <person name="Martino E."/>
            <person name="Morin E."/>
            <person name="Grelet G.A."/>
            <person name="Kuo A."/>
            <person name="Kohler A."/>
            <person name="Daghino S."/>
            <person name="Barry K.W."/>
            <person name="Cichocki N."/>
            <person name="Clum A."/>
            <person name="Dockter R.B."/>
            <person name="Hainaut M."/>
            <person name="Kuo R.C."/>
            <person name="LaButti K."/>
            <person name="Lindahl B.D."/>
            <person name="Lindquist E.A."/>
            <person name="Lipzen A."/>
            <person name="Khouja H.R."/>
            <person name="Magnuson J."/>
            <person name="Murat C."/>
            <person name="Ohm R.A."/>
            <person name="Singer S.W."/>
            <person name="Spatafora J.W."/>
            <person name="Wang M."/>
            <person name="Veneault-Fourrey C."/>
            <person name="Henrissat B."/>
            <person name="Grigoriev I.V."/>
            <person name="Martin F.M."/>
            <person name="Perotto S."/>
        </authorList>
    </citation>
    <scope>NUCLEOTIDE SEQUENCE [LARGE SCALE GENOMIC DNA]</scope>
    <source>
        <strain evidence="3 4">ATCC 22711</strain>
    </source>
</reference>
<dbReference type="AlphaFoldDB" id="A0A2T3B0M7"/>
<feature type="compositionally biased region" description="Pro residues" evidence="1">
    <location>
        <begin position="301"/>
        <end position="310"/>
    </location>
</feature>
<feature type="compositionally biased region" description="Low complexity" evidence="1">
    <location>
        <begin position="311"/>
        <end position="325"/>
    </location>
</feature>
<evidence type="ECO:0000313" key="4">
    <source>
        <dbReference type="Proteomes" id="UP000241818"/>
    </source>
</evidence>
<name>A0A2T3B0M7_AMORE</name>
<keyword evidence="2" id="KW-0732">Signal</keyword>
<organism evidence="3 4">
    <name type="scientific">Amorphotheca resinae ATCC 22711</name>
    <dbReference type="NCBI Taxonomy" id="857342"/>
    <lineage>
        <taxon>Eukaryota</taxon>
        <taxon>Fungi</taxon>
        <taxon>Dikarya</taxon>
        <taxon>Ascomycota</taxon>
        <taxon>Pezizomycotina</taxon>
        <taxon>Leotiomycetes</taxon>
        <taxon>Helotiales</taxon>
        <taxon>Amorphothecaceae</taxon>
        <taxon>Amorphotheca</taxon>
    </lineage>
</organism>
<dbReference type="PANTHER" id="PTHR36182">
    <property type="entry name" value="PROTEIN, PUTATIVE (AFU_ORTHOLOGUE AFUA_6G10930)-RELATED"/>
    <property type="match status" value="1"/>
</dbReference>
<dbReference type="SUPFAM" id="SSF53955">
    <property type="entry name" value="Lysozyme-like"/>
    <property type="match status" value="1"/>
</dbReference>
<feature type="region of interest" description="Disordered" evidence="1">
    <location>
        <begin position="249"/>
        <end position="337"/>
    </location>
</feature>
<evidence type="ECO:0000256" key="2">
    <source>
        <dbReference type="SAM" id="SignalP"/>
    </source>
</evidence>